<comment type="caution">
    <text evidence="2">The sequence shown here is derived from an EMBL/GenBank/DDBJ whole genome shotgun (WGS) entry which is preliminary data.</text>
</comment>
<gene>
    <name evidence="2" type="ORF">MCC93_22870</name>
</gene>
<keyword evidence="1" id="KW-0472">Membrane</keyword>
<evidence type="ECO:0000313" key="2">
    <source>
        <dbReference type="EMBL" id="KIC06307.1"/>
    </source>
</evidence>
<evidence type="ECO:0000313" key="3">
    <source>
        <dbReference type="Proteomes" id="UP000031390"/>
    </source>
</evidence>
<name>A0A0C1GWV0_9NEIS</name>
<reference evidence="2 3" key="1">
    <citation type="submission" date="2014-12" db="EMBL/GenBank/DDBJ databases">
        <title>Genome sequence of Morococcus cerebrosus.</title>
        <authorList>
            <person name="Shin S.-K."/>
            <person name="Yi H."/>
        </authorList>
    </citation>
    <scope>NUCLEOTIDE SEQUENCE [LARGE SCALE GENOMIC DNA]</scope>
    <source>
        <strain evidence="2 3">CIP 81.93</strain>
    </source>
</reference>
<dbReference type="Proteomes" id="UP000031390">
    <property type="component" value="Unassembled WGS sequence"/>
</dbReference>
<dbReference type="AlphaFoldDB" id="A0A0C1GWV0"/>
<evidence type="ECO:0000256" key="1">
    <source>
        <dbReference type="SAM" id="Phobius"/>
    </source>
</evidence>
<dbReference type="EMBL" id="JUFZ01000109">
    <property type="protein sequence ID" value="KIC06307.1"/>
    <property type="molecule type" value="Genomic_DNA"/>
</dbReference>
<organism evidence="2 3">
    <name type="scientific">Morococcus cerebrosus</name>
    <dbReference type="NCBI Taxonomy" id="1056807"/>
    <lineage>
        <taxon>Bacteria</taxon>
        <taxon>Pseudomonadati</taxon>
        <taxon>Pseudomonadota</taxon>
        <taxon>Betaproteobacteria</taxon>
        <taxon>Neisseriales</taxon>
        <taxon>Neisseriaceae</taxon>
        <taxon>Morococcus</taxon>
    </lineage>
</organism>
<proteinExistence type="predicted"/>
<feature type="transmembrane region" description="Helical" evidence="1">
    <location>
        <begin position="20"/>
        <end position="37"/>
    </location>
</feature>
<keyword evidence="1" id="KW-0812">Transmembrane</keyword>
<protein>
    <submittedName>
        <fullName evidence="2">Uncharacterized protein</fullName>
    </submittedName>
</protein>
<accession>A0A0C1GWV0</accession>
<keyword evidence="1" id="KW-1133">Transmembrane helix</keyword>
<sequence length="58" mass="6582">MSAWFSDDLQGWGNWGLDYTAFVMALDMSIVCIYKGLGSSENKGRIGMISQMDRYLHN</sequence>